<evidence type="ECO:0000259" key="4">
    <source>
        <dbReference type="Pfam" id="PF00501"/>
    </source>
</evidence>
<comment type="subcellular location">
    <subcellularLocation>
        <location evidence="1">Peroxisome</location>
    </subcellularLocation>
</comment>
<accession>A0A8J2P2L1</accession>
<dbReference type="GO" id="GO:0005777">
    <property type="term" value="C:peroxisome"/>
    <property type="evidence" value="ECO:0007669"/>
    <property type="project" value="UniProtKB-SubCell"/>
</dbReference>
<reference evidence="6" key="1">
    <citation type="submission" date="2021-06" db="EMBL/GenBank/DDBJ databases">
        <authorList>
            <person name="Hodson N. C."/>
            <person name="Mongue J. A."/>
            <person name="Jaron S. K."/>
        </authorList>
    </citation>
    <scope>NUCLEOTIDE SEQUENCE</scope>
</reference>
<evidence type="ECO:0000256" key="3">
    <source>
        <dbReference type="ARBA" id="ARBA00023140"/>
    </source>
</evidence>
<sequence length="473" mass="52671">MDSVKITSDNLICGLFEDRSYKGCMLQEYIRDRVDSWKDAIAIKSMETGVTYTYSDVLENSRAFASALIKQGFQKGDVIAVVLPNIPEYSSIVFGIWEAGLTASLMNPLYTSEEINYQLDLCRIKSVIVNADSFKTVQCIDGVEKIIMFASALQSVQSFQLGRDQERTIAVLPFFHSYGFQGGIAHSMLKGVHVMTLTKFQPEIFVNAVRQHRPTFFALVPTVVSFLVSDTVTSQDLESTHTVIVGGGPTSPVTVDSFNKKFRASLLSVYGLTELSPLSHRCVKEKAGSVGLPAPMTYSKVVDPETGNSLKKYMYGEICVKGPQVMKGYFDNEGATNAVIDREGWFHTGDWGYFDEENYLFIVDRIKDIIKVKGFQVSPTEIENMLKEHAKVADVAVIGIPDFSAGELPRAFVVPQDGVTIMPEELIDFISGRLANFKHLKGGIEFVDSLPRNPTGKILRKELFKNHINKQFK</sequence>
<dbReference type="Pfam" id="PF00501">
    <property type="entry name" value="AMP-binding"/>
    <property type="match status" value="2"/>
</dbReference>
<proteinExistence type="inferred from homology"/>
<evidence type="ECO:0000259" key="5">
    <source>
        <dbReference type="Pfam" id="PF13193"/>
    </source>
</evidence>
<evidence type="ECO:0000313" key="7">
    <source>
        <dbReference type="Proteomes" id="UP000708208"/>
    </source>
</evidence>
<dbReference type="GO" id="GO:0016405">
    <property type="term" value="F:CoA-ligase activity"/>
    <property type="evidence" value="ECO:0007669"/>
    <property type="project" value="TreeGrafter"/>
</dbReference>
<dbReference type="OrthoDB" id="10253869at2759"/>
<dbReference type="PANTHER" id="PTHR24096:SF422">
    <property type="entry name" value="BCDNA.GH02901"/>
    <property type="match status" value="1"/>
</dbReference>
<feature type="domain" description="AMP-dependent synthetase/ligase" evidence="4">
    <location>
        <begin position="156"/>
        <end position="330"/>
    </location>
</feature>
<dbReference type="AlphaFoldDB" id="A0A8J2P2L1"/>
<evidence type="ECO:0000313" key="6">
    <source>
        <dbReference type="EMBL" id="CAG7728719.1"/>
    </source>
</evidence>
<comment type="caution">
    <text evidence="6">The sequence shown here is derived from an EMBL/GenBank/DDBJ whole genome shotgun (WGS) entry which is preliminary data.</text>
</comment>
<name>A0A8J2P2L1_9HEXA</name>
<dbReference type="Proteomes" id="UP000708208">
    <property type="component" value="Unassembled WGS sequence"/>
</dbReference>
<evidence type="ECO:0000256" key="1">
    <source>
        <dbReference type="ARBA" id="ARBA00004275"/>
    </source>
</evidence>
<protein>
    <submittedName>
        <fullName evidence="6">Uncharacterized protein</fullName>
    </submittedName>
</protein>
<dbReference type="PANTHER" id="PTHR24096">
    <property type="entry name" value="LONG-CHAIN-FATTY-ACID--COA LIGASE"/>
    <property type="match status" value="1"/>
</dbReference>
<comment type="similarity">
    <text evidence="2">Belongs to the ATP-dependent AMP-binding enzyme family.</text>
</comment>
<organism evidence="6 7">
    <name type="scientific">Allacma fusca</name>
    <dbReference type="NCBI Taxonomy" id="39272"/>
    <lineage>
        <taxon>Eukaryota</taxon>
        <taxon>Metazoa</taxon>
        <taxon>Ecdysozoa</taxon>
        <taxon>Arthropoda</taxon>
        <taxon>Hexapoda</taxon>
        <taxon>Collembola</taxon>
        <taxon>Symphypleona</taxon>
        <taxon>Sminthuridae</taxon>
        <taxon>Allacma</taxon>
    </lineage>
</organism>
<keyword evidence="7" id="KW-1185">Reference proteome</keyword>
<feature type="domain" description="AMP-binding enzyme C-terminal" evidence="5">
    <location>
        <begin position="381"/>
        <end position="457"/>
    </location>
</feature>
<dbReference type="InterPro" id="IPR000873">
    <property type="entry name" value="AMP-dep_synth/lig_dom"/>
</dbReference>
<gene>
    <name evidence="6" type="ORF">AFUS01_LOCUS17480</name>
</gene>
<evidence type="ECO:0000256" key="2">
    <source>
        <dbReference type="ARBA" id="ARBA00006432"/>
    </source>
</evidence>
<feature type="domain" description="AMP-dependent synthetase/ligase" evidence="4">
    <location>
        <begin position="32"/>
        <end position="137"/>
    </location>
</feature>
<dbReference type="EMBL" id="CAJVCH010167284">
    <property type="protein sequence ID" value="CAG7728719.1"/>
    <property type="molecule type" value="Genomic_DNA"/>
</dbReference>
<keyword evidence="3" id="KW-0576">Peroxisome</keyword>
<dbReference type="FunFam" id="3.30.300.30:FF:000007">
    <property type="entry name" value="4-coumarate--CoA ligase 2"/>
    <property type="match status" value="1"/>
</dbReference>
<dbReference type="Pfam" id="PF13193">
    <property type="entry name" value="AMP-binding_C"/>
    <property type="match status" value="1"/>
</dbReference>
<dbReference type="InterPro" id="IPR025110">
    <property type="entry name" value="AMP-bd_C"/>
</dbReference>